<gene>
    <name evidence="1" type="ORF">MRZ06_02140</name>
</gene>
<protein>
    <recommendedName>
        <fullName evidence="3">Endonuclease/exonuclease/phosphatase family protein</fullName>
    </recommendedName>
</protein>
<evidence type="ECO:0000313" key="2">
    <source>
        <dbReference type="Proteomes" id="UP000830343"/>
    </source>
</evidence>
<evidence type="ECO:0008006" key="3">
    <source>
        <dbReference type="Google" id="ProtNLM"/>
    </source>
</evidence>
<dbReference type="RefSeq" id="WP_243366190.1">
    <property type="nucleotide sequence ID" value="NZ_CP094348.1"/>
</dbReference>
<dbReference type="Gene3D" id="3.60.10.10">
    <property type="entry name" value="Endonuclease/exonuclease/phosphatase"/>
    <property type="match status" value="1"/>
</dbReference>
<dbReference type="InterPro" id="IPR036691">
    <property type="entry name" value="Endo/exonu/phosph_ase_sf"/>
</dbReference>
<dbReference type="EMBL" id="CP094348">
    <property type="protein sequence ID" value="UOB20902.1"/>
    <property type="molecule type" value="Genomic_DNA"/>
</dbReference>
<organism evidence="1 2">
    <name type="scientific">Macrococcus armenti</name>
    <dbReference type="NCBI Taxonomy" id="2875764"/>
    <lineage>
        <taxon>Bacteria</taxon>
        <taxon>Bacillati</taxon>
        <taxon>Bacillota</taxon>
        <taxon>Bacilli</taxon>
        <taxon>Bacillales</taxon>
        <taxon>Staphylococcaceae</taxon>
        <taxon>Macrococcus</taxon>
    </lineage>
</organism>
<name>A0ABY3ZWH1_9STAP</name>
<reference evidence="1" key="1">
    <citation type="submission" date="2022-03" db="EMBL/GenBank/DDBJ databases">
        <authorList>
            <person name="Vrbovska V."/>
            <person name="Kovarovic V."/>
            <person name="Botka T."/>
            <person name="Pantucek R."/>
        </authorList>
    </citation>
    <scope>NUCLEOTIDE SEQUENCE</scope>
    <source>
        <strain evidence="1">CCM 2609</strain>
    </source>
</reference>
<accession>A0ABY3ZWH1</accession>
<sequence>MKILSLNVNNFGGINNKPVLYDYHFGEKYNWVRFNRDVDNWRNNNETTILKNVEYIYDFSKKYDLIFFYEVDTNSKSWYLLQDLMSKNSFEILLPNNQVRETFKKGRNSITCGFIKQNIEFIYGDNNFFNDYRSMEIIVNDVHFLALHMKAFKKDLDKWDKVKNRFNLLKDKKLVILGDLNVFDKNDTNRRKFDELLASGAIDLWIKQGESNDSPTHKQSRIDYILSTEKIYNSGVKQSIIDKPRLEKWTDHCAVTLDIFD</sequence>
<evidence type="ECO:0000313" key="1">
    <source>
        <dbReference type="EMBL" id="UOB20902.1"/>
    </source>
</evidence>
<reference evidence="1" key="2">
    <citation type="submission" date="2022-04" db="EMBL/GenBank/DDBJ databases">
        <title>Antimicrobial genetic elements in methicillin-resistant Macrococcus armenti.</title>
        <authorList>
            <person name="Keller J.E."/>
            <person name="Schwendener S."/>
            <person name="Pantucek R."/>
            <person name="Perreten V."/>
        </authorList>
    </citation>
    <scope>NUCLEOTIDE SEQUENCE</scope>
    <source>
        <strain evidence="1">CCM 2609</strain>
    </source>
</reference>
<dbReference type="Proteomes" id="UP000830343">
    <property type="component" value="Chromosome"/>
</dbReference>
<proteinExistence type="predicted"/>
<keyword evidence="2" id="KW-1185">Reference proteome</keyword>
<dbReference type="SUPFAM" id="SSF56219">
    <property type="entry name" value="DNase I-like"/>
    <property type="match status" value="1"/>
</dbReference>